<dbReference type="InterPro" id="IPR010982">
    <property type="entry name" value="Lambda_DNA-bd_dom_sf"/>
</dbReference>
<dbReference type="SMART" id="SM00530">
    <property type="entry name" value="HTH_XRE"/>
    <property type="match status" value="1"/>
</dbReference>
<dbReference type="PROSITE" id="PS50943">
    <property type="entry name" value="HTH_CROC1"/>
    <property type="match status" value="1"/>
</dbReference>
<evidence type="ECO:0000313" key="2">
    <source>
        <dbReference type="EMBL" id="RRS00199.1"/>
    </source>
</evidence>
<dbReference type="GO" id="GO:0003677">
    <property type="term" value="F:DNA binding"/>
    <property type="evidence" value="ECO:0007669"/>
    <property type="project" value="InterPro"/>
</dbReference>
<protein>
    <submittedName>
        <fullName evidence="2">XRE family transcriptional regulator</fullName>
    </submittedName>
</protein>
<dbReference type="OrthoDB" id="3294038at2"/>
<dbReference type="AlphaFoldDB" id="A0A426UZZ7"/>
<evidence type="ECO:0000259" key="1">
    <source>
        <dbReference type="PROSITE" id="PS50943"/>
    </source>
</evidence>
<sequence>MERSLPSTVERLRAERLRSRLSQADLASRIGTTQSAVARLESGDADPRLSTLERYAGAVGAALAVETATGPSLDSTAAAVRRSLSGGDPNDALRHVIQFLDDVRAADPAAVRRSMRTEPDTTGDRRWDALLAGVAEYASRRARVPVPGWATAPGRFLKRFWFVIEDLLGRPAPGLAAMSFADSPPELANRGVFLDRSSLESV</sequence>
<dbReference type="CDD" id="cd00093">
    <property type="entry name" value="HTH_XRE"/>
    <property type="match status" value="1"/>
</dbReference>
<dbReference type="Proteomes" id="UP000277256">
    <property type="component" value="Unassembled WGS sequence"/>
</dbReference>
<organism evidence="2 3">
    <name type="scientific">Glycomyces terrestris</name>
    <dbReference type="NCBI Taxonomy" id="2493553"/>
    <lineage>
        <taxon>Bacteria</taxon>
        <taxon>Bacillati</taxon>
        <taxon>Actinomycetota</taxon>
        <taxon>Actinomycetes</taxon>
        <taxon>Glycomycetales</taxon>
        <taxon>Glycomycetaceae</taxon>
        <taxon>Glycomyces</taxon>
    </lineage>
</organism>
<keyword evidence="3" id="KW-1185">Reference proteome</keyword>
<dbReference type="Pfam" id="PF01381">
    <property type="entry name" value="HTH_3"/>
    <property type="match status" value="1"/>
</dbReference>
<name>A0A426UZZ7_9ACTN</name>
<dbReference type="EMBL" id="RSEB01000002">
    <property type="protein sequence ID" value="RRS00199.1"/>
    <property type="molecule type" value="Genomic_DNA"/>
</dbReference>
<dbReference type="SUPFAM" id="SSF47413">
    <property type="entry name" value="lambda repressor-like DNA-binding domains"/>
    <property type="match status" value="1"/>
</dbReference>
<gene>
    <name evidence="2" type="ORF">EIW28_06300</name>
</gene>
<accession>A0A426UZZ7</accession>
<dbReference type="Gene3D" id="1.10.260.40">
    <property type="entry name" value="lambda repressor-like DNA-binding domains"/>
    <property type="match status" value="1"/>
</dbReference>
<dbReference type="InterPro" id="IPR001387">
    <property type="entry name" value="Cro/C1-type_HTH"/>
</dbReference>
<evidence type="ECO:0000313" key="3">
    <source>
        <dbReference type="Proteomes" id="UP000277256"/>
    </source>
</evidence>
<comment type="caution">
    <text evidence="2">The sequence shown here is derived from an EMBL/GenBank/DDBJ whole genome shotgun (WGS) entry which is preliminary data.</text>
</comment>
<proteinExistence type="predicted"/>
<reference evidence="2 3" key="1">
    <citation type="submission" date="2018-12" db="EMBL/GenBank/DDBJ databases">
        <title>Glycomyces sp. YIM 121974 draft genome.</title>
        <authorList>
            <person name="Li Q."/>
        </authorList>
    </citation>
    <scope>NUCLEOTIDE SEQUENCE [LARGE SCALE GENOMIC DNA]</scope>
    <source>
        <strain evidence="2 3">YIM 121974</strain>
    </source>
</reference>
<feature type="domain" description="HTH cro/C1-type" evidence="1">
    <location>
        <begin position="12"/>
        <end position="58"/>
    </location>
</feature>